<sequence>MTALSITEQDLLNAKDKVVIITGGSAGIGLATAELFSRLGAHVFVGDVSPFPRSLANTTFLRTDVSTWADLLELFSAAFSAHNRIDIVIANAGIAEVEDILSEEVDDQGRLKEPTYRAVDVNLRGVLNCTRLAAHYMRKTGGGSVSITGSVASYLGGGVPIYTTTKHGLLGLTRGLAKTLKQHNIAINLTAPFFTESNLMFPEVRVFCIRKNIPVSDPSSVAKALAYNALKGGDWTGKAIWVAADKWAEIEDPITALRKQWLGEEFDELVERAWADE</sequence>
<dbReference type="PANTHER" id="PTHR43180:SF33">
    <property type="entry name" value="15-HYDROXYPROSTAGLANDIN DEHYDROGENASE [NAD(+)]-LIKE"/>
    <property type="match status" value="1"/>
</dbReference>
<gene>
    <name evidence="4" type="ORF">CALCODRAFT_454523</name>
</gene>
<evidence type="ECO:0000256" key="1">
    <source>
        <dbReference type="ARBA" id="ARBA00006484"/>
    </source>
</evidence>
<dbReference type="Proteomes" id="UP000076842">
    <property type="component" value="Unassembled WGS sequence"/>
</dbReference>
<evidence type="ECO:0000256" key="2">
    <source>
        <dbReference type="ARBA" id="ARBA00023002"/>
    </source>
</evidence>
<comment type="similarity">
    <text evidence="1 3">Belongs to the short-chain dehydrogenases/reductases (SDR) family.</text>
</comment>
<dbReference type="PRINTS" id="PR00081">
    <property type="entry name" value="GDHRDH"/>
</dbReference>
<dbReference type="Gene3D" id="3.40.50.720">
    <property type="entry name" value="NAD(P)-binding Rossmann-like Domain"/>
    <property type="match status" value="1"/>
</dbReference>
<name>A0A165F6B9_9BASI</name>
<protein>
    <submittedName>
        <fullName evidence="4">NAD(P)-binding protein</fullName>
    </submittedName>
</protein>
<evidence type="ECO:0000313" key="4">
    <source>
        <dbReference type="EMBL" id="KZT56280.1"/>
    </source>
</evidence>
<dbReference type="InterPro" id="IPR036291">
    <property type="entry name" value="NAD(P)-bd_dom_sf"/>
</dbReference>
<dbReference type="Pfam" id="PF00106">
    <property type="entry name" value="adh_short"/>
    <property type="match status" value="1"/>
</dbReference>
<organism evidence="4 5">
    <name type="scientific">Calocera cornea HHB12733</name>
    <dbReference type="NCBI Taxonomy" id="1353952"/>
    <lineage>
        <taxon>Eukaryota</taxon>
        <taxon>Fungi</taxon>
        <taxon>Dikarya</taxon>
        <taxon>Basidiomycota</taxon>
        <taxon>Agaricomycotina</taxon>
        <taxon>Dacrymycetes</taxon>
        <taxon>Dacrymycetales</taxon>
        <taxon>Dacrymycetaceae</taxon>
        <taxon>Calocera</taxon>
    </lineage>
</organism>
<dbReference type="GO" id="GO:0016491">
    <property type="term" value="F:oxidoreductase activity"/>
    <property type="evidence" value="ECO:0007669"/>
    <property type="project" value="UniProtKB-KW"/>
</dbReference>
<reference evidence="4 5" key="1">
    <citation type="journal article" date="2016" name="Mol. Biol. Evol.">
        <title>Comparative Genomics of Early-Diverging Mushroom-Forming Fungi Provides Insights into the Origins of Lignocellulose Decay Capabilities.</title>
        <authorList>
            <person name="Nagy L.G."/>
            <person name="Riley R."/>
            <person name="Tritt A."/>
            <person name="Adam C."/>
            <person name="Daum C."/>
            <person name="Floudas D."/>
            <person name="Sun H."/>
            <person name="Yadav J.S."/>
            <person name="Pangilinan J."/>
            <person name="Larsson K.H."/>
            <person name="Matsuura K."/>
            <person name="Barry K."/>
            <person name="Labutti K."/>
            <person name="Kuo R."/>
            <person name="Ohm R.A."/>
            <person name="Bhattacharya S.S."/>
            <person name="Shirouzu T."/>
            <person name="Yoshinaga Y."/>
            <person name="Martin F.M."/>
            <person name="Grigoriev I.V."/>
            <person name="Hibbett D.S."/>
        </authorList>
    </citation>
    <scope>NUCLEOTIDE SEQUENCE [LARGE SCALE GENOMIC DNA]</scope>
    <source>
        <strain evidence="4 5">HHB12733</strain>
    </source>
</reference>
<dbReference type="STRING" id="1353952.A0A165F6B9"/>
<accession>A0A165F6B9</accession>
<proteinExistence type="inferred from homology"/>
<dbReference type="InterPro" id="IPR002347">
    <property type="entry name" value="SDR_fam"/>
</dbReference>
<keyword evidence="2" id="KW-0560">Oxidoreductase</keyword>
<keyword evidence="5" id="KW-1185">Reference proteome</keyword>
<dbReference type="PANTHER" id="PTHR43180">
    <property type="entry name" value="3-OXOACYL-(ACYL-CARRIER-PROTEIN) REDUCTASE (AFU_ORTHOLOGUE AFUA_6G11210)"/>
    <property type="match status" value="1"/>
</dbReference>
<evidence type="ECO:0000313" key="5">
    <source>
        <dbReference type="Proteomes" id="UP000076842"/>
    </source>
</evidence>
<dbReference type="SUPFAM" id="SSF51735">
    <property type="entry name" value="NAD(P)-binding Rossmann-fold domains"/>
    <property type="match status" value="1"/>
</dbReference>
<dbReference type="OrthoDB" id="5371740at2759"/>
<dbReference type="PRINTS" id="PR00080">
    <property type="entry name" value="SDRFAMILY"/>
</dbReference>
<evidence type="ECO:0000256" key="3">
    <source>
        <dbReference type="RuleBase" id="RU000363"/>
    </source>
</evidence>
<dbReference type="EMBL" id="KV423980">
    <property type="protein sequence ID" value="KZT56280.1"/>
    <property type="molecule type" value="Genomic_DNA"/>
</dbReference>
<dbReference type="InParanoid" id="A0A165F6B9"/>
<dbReference type="AlphaFoldDB" id="A0A165F6B9"/>